<evidence type="ECO:0000256" key="2">
    <source>
        <dbReference type="ARBA" id="ARBA00005375"/>
    </source>
</evidence>
<comment type="similarity">
    <text evidence="2">Belongs to the histidine acid phosphatase family.</text>
</comment>
<dbReference type="PROSITE" id="PS00778">
    <property type="entry name" value="HIS_ACID_PHOSPHAT_2"/>
    <property type="match status" value="1"/>
</dbReference>
<evidence type="ECO:0000256" key="7">
    <source>
        <dbReference type="ARBA" id="ARBA00023180"/>
    </source>
</evidence>
<proteinExistence type="inferred from homology"/>
<keyword evidence="6" id="KW-1015">Disulfide bond</keyword>
<dbReference type="GO" id="GO:0003993">
    <property type="term" value="F:acid phosphatase activity"/>
    <property type="evidence" value="ECO:0007669"/>
    <property type="project" value="UniProtKB-EC"/>
</dbReference>
<dbReference type="SUPFAM" id="SSF53254">
    <property type="entry name" value="Phosphoglycerate mutase-like"/>
    <property type="match status" value="1"/>
</dbReference>
<dbReference type="PANTHER" id="PTHR11567:SF211">
    <property type="entry name" value="PROSTATIC ACID PHOSPHATASE"/>
    <property type="match status" value="1"/>
</dbReference>
<protein>
    <recommendedName>
        <fullName evidence="3">acid phosphatase</fullName>
        <ecNumber evidence="3">3.1.3.2</ecNumber>
    </recommendedName>
</protein>
<gene>
    <name evidence="8" type="ORF">NEZAVI_LOCUS10667</name>
</gene>
<organism evidence="8 9">
    <name type="scientific">Nezara viridula</name>
    <name type="common">Southern green stink bug</name>
    <name type="synonym">Cimex viridulus</name>
    <dbReference type="NCBI Taxonomy" id="85310"/>
    <lineage>
        <taxon>Eukaryota</taxon>
        <taxon>Metazoa</taxon>
        <taxon>Ecdysozoa</taxon>
        <taxon>Arthropoda</taxon>
        <taxon>Hexapoda</taxon>
        <taxon>Insecta</taxon>
        <taxon>Pterygota</taxon>
        <taxon>Neoptera</taxon>
        <taxon>Paraneoptera</taxon>
        <taxon>Hemiptera</taxon>
        <taxon>Heteroptera</taxon>
        <taxon>Panheteroptera</taxon>
        <taxon>Pentatomomorpha</taxon>
        <taxon>Pentatomoidea</taxon>
        <taxon>Pentatomidae</taxon>
        <taxon>Pentatominae</taxon>
        <taxon>Nezara</taxon>
    </lineage>
</organism>
<evidence type="ECO:0000313" key="8">
    <source>
        <dbReference type="EMBL" id="CAH1401700.1"/>
    </source>
</evidence>
<dbReference type="InterPro" id="IPR050645">
    <property type="entry name" value="Histidine_acid_phosphatase"/>
</dbReference>
<reference evidence="8" key="1">
    <citation type="submission" date="2022-01" db="EMBL/GenBank/DDBJ databases">
        <authorList>
            <person name="King R."/>
        </authorList>
    </citation>
    <scope>NUCLEOTIDE SEQUENCE</scope>
</reference>
<dbReference type="Gene3D" id="3.40.50.1240">
    <property type="entry name" value="Phosphoglycerate mutase-like"/>
    <property type="match status" value="1"/>
</dbReference>
<dbReference type="PANTHER" id="PTHR11567">
    <property type="entry name" value="ACID PHOSPHATASE-RELATED"/>
    <property type="match status" value="1"/>
</dbReference>
<sequence>MRYNGFLNVNYFPNDNIIRSNRYDRDFMSAACLLAGLYPPAGYQLWNPAILWQPIPIWEELFDVAELAEKAGQCPTYAAEQKKAITELNRHSGRYKKLFSYLSKHMGKKITHITSIIDVWDVLQLQMENGYKLPQWTKSVFPEKIARLYAISFNTVVSGTPEMIRLTAGPVMKMVNQQLVKKASGKMKPDRLLFIEAAHDTTLQALLSSLGYEDPFPIETSAFMVFELHESTEGHTVQVLYYNSSAHIIPNVLDPPNCRKPCSLTAFSKFVNSIAPSNWEAECNNSTSDSDQ</sequence>
<dbReference type="AlphaFoldDB" id="A0A9P0HFZ0"/>
<accession>A0A9P0HFZ0</accession>
<dbReference type="InterPro" id="IPR000560">
    <property type="entry name" value="His_Pase_clade-2"/>
</dbReference>
<comment type="catalytic activity">
    <reaction evidence="1">
        <text>a phosphate monoester + H2O = an alcohol + phosphate</text>
        <dbReference type="Rhea" id="RHEA:15017"/>
        <dbReference type="ChEBI" id="CHEBI:15377"/>
        <dbReference type="ChEBI" id="CHEBI:30879"/>
        <dbReference type="ChEBI" id="CHEBI:43474"/>
        <dbReference type="ChEBI" id="CHEBI:67140"/>
        <dbReference type="EC" id="3.1.3.2"/>
    </reaction>
</comment>
<evidence type="ECO:0000256" key="6">
    <source>
        <dbReference type="ARBA" id="ARBA00023157"/>
    </source>
</evidence>
<evidence type="ECO:0000256" key="3">
    <source>
        <dbReference type="ARBA" id="ARBA00012646"/>
    </source>
</evidence>
<dbReference type="InterPro" id="IPR029033">
    <property type="entry name" value="His_PPase_superfam"/>
</dbReference>
<evidence type="ECO:0000256" key="4">
    <source>
        <dbReference type="ARBA" id="ARBA00022729"/>
    </source>
</evidence>
<keyword evidence="5" id="KW-0378">Hydrolase</keyword>
<keyword evidence="7" id="KW-0325">Glycoprotein</keyword>
<dbReference type="Pfam" id="PF00328">
    <property type="entry name" value="His_Phos_2"/>
    <property type="match status" value="1"/>
</dbReference>
<keyword evidence="9" id="KW-1185">Reference proteome</keyword>
<dbReference type="OrthoDB" id="258392at2759"/>
<dbReference type="InterPro" id="IPR033379">
    <property type="entry name" value="Acid_Pase_AS"/>
</dbReference>
<name>A0A9P0HFZ0_NEZVI</name>
<dbReference type="Proteomes" id="UP001152798">
    <property type="component" value="Chromosome 5"/>
</dbReference>
<dbReference type="EC" id="3.1.3.2" evidence="3"/>
<evidence type="ECO:0000256" key="1">
    <source>
        <dbReference type="ARBA" id="ARBA00000032"/>
    </source>
</evidence>
<evidence type="ECO:0000256" key="5">
    <source>
        <dbReference type="ARBA" id="ARBA00022801"/>
    </source>
</evidence>
<evidence type="ECO:0000313" key="9">
    <source>
        <dbReference type="Proteomes" id="UP001152798"/>
    </source>
</evidence>
<dbReference type="CDD" id="cd07061">
    <property type="entry name" value="HP_HAP_like"/>
    <property type="match status" value="1"/>
</dbReference>
<keyword evidence="4" id="KW-0732">Signal</keyword>
<dbReference type="EMBL" id="OV725081">
    <property type="protein sequence ID" value="CAH1401700.1"/>
    <property type="molecule type" value="Genomic_DNA"/>
</dbReference>